<dbReference type="Proteomes" id="UP000250675">
    <property type="component" value="Unassembled WGS sequence"/>
</dbReference>
<feature type="transmembrane region" description="Helical" evidence="1">
    <location>
        <begin position="30"/>
        <end position="52"/>
    </location>
</feature>
<dbReference type="AlphaFoldDB" id="A0A2X3FCY3"/>
<keyword evidence="1" id="KW-1133">Transmembrane helix</keyword>
<reference evidence="5 6" key="1">
    <citation type="submission" date="2018-06" db="EMBL/GenBank/DDBJ databases">
        <authorList>
            <consortium name="Pathogen Informatics"/>
            <person name="Doyle S."/>
        </authorList>
    </citation>
    <scope>NUCLEOTIDE SEQUENCE [LARGE SCALE GENOMIC DNA]</scope>
    <source>
        <strain evidence="3 6">NCTC5052</strain>
        <strain evidence="2 5">NCTC9645</strain>
    </source>
</reference>
<proteinExistence type="predicted"/>
<protein>
    <submittedName>
        <fullName evidence="2">Uncharacterized protein</fullName>
    </submittedName>
</protein>
<evidence type="ECO:0000313" key="3">
    <source>
        <dbReference type="EMBL" id="STT94070.1"/>
    </source>
</evidence>
<name>A0A2X3FCY3_KLEPN</name>
<gene>
    <name evidence="3" type="ORF">NCTC5052_02492</name>
    <name evidence="4" type="ORF">NCTC5052_02954</name>
    <name evidence="2" type="ORF">NCTC9645_03065</name>
</gene>
<dbReference type="EMBL" id="UGLJ01000002">
    <property type="protein sequence ID" value="STT94515.1"/>
    <property type="molecule type" value="Genomic_DNA"/>
</dbReference>
<accession>A0A2X3FCY3</accession>
<evidence type="ECO:0000313" key="6">
    <source>
        <dbReference type="Proteomes" id="UP000254103"/>
    </source>
</evidence>
<sequence>MSSVRKSDKSEKLKLMEEASRFRNAKERRLFWTDIVTILLSFLLLFILNIVLQK</sequence>
<keyword evidence="1" id="KW-0812">Transmembrane</keyword>
<evidence type="ECO:0000256" key="1">
    <source>
        <dbReference type="SAM" id="Phobius"/>
    </source>
</evidence>
<keyword evidence="1" id="KW-0472">Membrane</keyword>
<evidence type="ECO:0000313" key="4">
    <source>
        <dbReference type="EMBL" id="STT94515.1"/>
    </source>
</evidence>
<dbReference type="EMBL" id="UGLJ01000002">
    <property type="protein sequence ID" value="STT94070.1"/>
    <property type="molecule type" value="Genomic_DNA"/>
</dbReference>
<evidence type="ECO:0000313" key="2">
    <source>
        <dbReference type="EMBL" id="SQC22669.1"/>
    </source>
</evidence>
<evidence type="ECO:0000313" key="5">
    <source>
        <dbReference type="Proteomes" id="UP000250675"/>
    </source>
</evidence>
<organism evidence="2 5">
    <name type="scientific">Klebsiella pneumoniae</name>
    <dbReference type="NCBI Taxonomy" id="573"/>
    <lineage>
        <taxon>Bacteria</taxon>
        <taxon>Pseudomonadati</taxon>
        <taxon>Pseudomonadota</taxon>
        <taxon>Gammaproteobacteria</taxon>
        <taxon>Enterobacterales</taxon>
        <taxon>Enterobacteriaceae</taxon>
        <taxon>Klebsiella/Raoultella group</taxon>
        <taxon>Klebsiella</taxon>
        <taxon>Klebsiella pneumoniae complex</taxon>
    </lineage>
</organism>
<dbReference type="EMBL" id="UASO01000004">
    <property type="protein sequence ID" value="SQC22669.1"/>
    <property type="molecule type" value="Genomic_DNA"/>
</dbReference>
<dbReference type="Proteomes" id="UP000254103">
    <property type="component" value="Unassembled WGS sequence"/>
</dbReference>